<reference evidence="6 7" key="1">
    <citation type="submission" date="2015-07" db="EMBL/GenBank/DDBJ databases">
        <title>Isolation and Genomic Characterization of a Novel Halophilic Metal-Reducing Deltaproteobacterium from the Deep Subsurface.</title>
        <authorList>
            <person name="Badalamenti J.P."/>
            <person name="Summers Z.M."/>
            <person name="Gralnick J.A."/>
            <person name="Bond D.R."/>
        </authorList>
    </citation>
    <scope>NUCLEOTIDE SEQUENCE [LARGE SCALE GENOMIC DNA]</scope>
    <source>
        <strain evidence="6 7">WTL</strain>
    </source>
</reference>
<dbReference type="GO" id="GO:0000976">
    <property type="term" value="F:transcription cis-regulatory region binding"/>
    <property type="evidence" value="ECO:0007669"/>
    <property type="project" value="TreeGrafter"/>
</dbReference>
<dbReference type="RefSeq" id="WP_053551692.1">
    <property type="nucleotide sequence ID" value="NZ_CP010802.1"/>
</dbReference>
<keyword evidence="3" id="KW-0238">DNA-binding</keyword>
<accession>A0A0M5IP62</accession>
<dbReference type="Pfam" id="PF00126">
    <property type="entry name" value="HTH_1"/>
    <property type="match status" value="1"/>
</dbReference>
<evidence type="ECO:0000313" key="7">
    <source>
        <dbReference type="Proteomes" id="UP000057158"/>
    </source>
</evidence>
<dbReference type="PANTHER" id="PTHR30126:SF91">
    <property type="entry name" value="LYSR FAMILY TRANSCRIPTIONAL REGULATOR"/>
    <property type="match status" value="1"/>
</dbReference>
<comment type="similarity">
    <text evidence="1">Belongs to the LysR transcriptional regulatory family.</text>
</comment>
<dbReference type="STRING" id="1603606.DSOUD_2971"/>
<evidence type="ECO:0000256" key="4">
    <source>
        <dbReference type="ARBA" id="ARBA00023163"/>
    </source>
</evidence>
<dbReference type="CDD" id="cd05466">
    <property type="entry name" value="PBP2_LTTR_substrate"/>
    <property type="match status" value="1"/>
</dbReference>
<dbReference type="Gene3D" id="1.10.10.10">
    <property type="entry name" value="Winged helix-like DNA-binding domain superfamily/Winged helix DNA-binding domain"/>
    <property type="match status" value="1"/>
</dbReference>
<dbReference type="Gene3D" id="3.40.190.290">
    <property type="match status" value="1"/>
</dbReference>
<sequence>METRYLKTLVVAAETGNFSRTAEILNLTQSAVSQRIKFLEEHFGQQLFDRASTGLVLTRIGARIIGKARAILTREQELRDELERFSSEKRLSLCCTPTFGTAYLPRVLNRFLLQNADLDDLKFIFAQPDQAIKGLLEGDFDLAVIEYCQDLELEGLFIQPLPEDELVFIGAPQLDLGEEAVHLDDLQRHRLYARRDGCSSKRLLQQNLEKVGSSLSAFPGLVISDDLRLTISSVEAGNGISFISRSLVVEQLAAGTLRAHRVPDFRQIRCRSVVLHPHRTAEPLLRTFLDCIEDVCGTGSCTLAAEAVPADGRQ</sequence>
<name>A0A0M5IP62_9BACT</name>
<dbReference type="PANTHER" id="PTHR30126">
    <property type="entry name" value="HTH-TYPE TRANSCRIPTIONAL REGULATOR"/>
    <property type="match status" value="1"/>
</dbReference>
<dbReference type="AlphaFoldDB" id="A0A0M5IP62"/>
<dbReference type="InterPro" id="IPR000847">
    <property type="entry name" value="LysR_HTH_N"/>
</dbReference>
<dbReference type="PROSITE" id="PS50931">
    <property type="entry name" value="HTH_LYSR"/>
    <property type="match status" value="1"/>
</dbReference>
<keyword evidence="4" id="KW-0804">Transcription</keyword>
<evidence type="ECO:0000256" key="3">
    <source>
        <dbReference type="ARBA" id="ARBA00023125"/>
    </source>
</evidence>
<evidence type="ECO:0000259" key="5">
    <source>
        <dbReference type="PROSITE" id="PS50931"/>
    </source>
</evidence>
<dbReference type="KEGG" id="des:DSOUD_2971"/>
<evidence type="ECO:0000313" key="6">
    <source>
        <dbReference type="EMBL" id="ALC17698.1"/>
    </source>
</evidence>
<dbReference type="EMBL" id="CP010802">
    <property type="protein sequence ID" value="ALC17698.1"/>
    <property type="molecule type" value="Genomic_DNA"/>
</dbReference>
<dbReference type="GO" id="GO:0003700">
    <property type="term" value="F:DNA-binding transcription factor activity"/>
    <property type="evidence" value="ECO:0007669"/>
    <property type="project" value="InterPro"/>
</dbReference>
<dbReference type="NCBIfam" id="NF041036">
    <property type="entry name" value="decaheme_TF"/>
    <property type="match status" value="1"/>
</dbReference>
<feature type="domain" description="HTH lysR-type" evidence="5">
    <location>
        <begin position="1"/>
        <end position="58"/>
    </location>
</feature>
<dbReference type="SUPFAM" id="SSF53850">
    <property type="entry name" value="Periplasmic binding protein-like II"/>
    <property type="match status" value="1"/>
</dbReference>
<evidence type="ECO:0000256" key="2">
    <source>
        <dbReference type="ARBA" id="ARBA00023015"/>
    </source>
</evidence>
<evidence type="ECO:0000256" key="1">
    <source>
        <dbReference type="ARBA" id="ARBA00009437"/>
    </source>
</evidence>
<dbReference type="InterPro" id="IPR036388">
    <property type="entry name" value="WH-like_DNA-bd_sf"/>
</dbReference>
<dbReference type="Pfam" id="PF03466">
    <property type="entry name" value="LysR_substrate"/>
    <property type="match status" value="1"/>
</dbReference>
<dbReference type="InterPro" id="IPR036390">
    <property type="entry name" value="WH_DNA-bd_sf"/>
</dbReference>
<organism evidence="6 7">
    <name type="scientific">Desulfuromonas soudanensis</name>
    <dbReference type="NCBI Taxonomy" id="1603606"/>
    <lineage>
        <taxon>Bacteria</taxon>
        <taxon>Pseudomonadati</taxon>
        <taxon>Thermodesulfobacteriota</taxon>
        <taxon>Desulfuromonadia</taxon>
        <taxon>Desulfuromonadales</taxon>
        <taxon>Desulfuromonadaceae</taxon>
        <taxon>Desulfuromonas</taxon>
    </lineage>
</organism>
<protein>
    <submittedName>
        <fullName evidence="6">Transcriptional regulator, LysR family</fullName>
    </submittedName>
</protein>
<keyword evidence="2" id="KW-0805">Transcription regulation</keyword>
<dbReference type="PATRIC" id="fig|1603606.3.peg.3204"/>
<keyword evidence="7" id="KW-1185">Reference proteome</keyword>
<dbReference type="Proteomes" id="UP000057158">
    <property type="component" value="Chromosome"/>
</dbReference>
<gene>
    <name evidence="6" type="ORF">DSOUD_2971</name>
</gene>
<proteinExistence type="inferred from homology"/>
<dbReference type="OrthoDB" id="3252676at2"/>
<dbReference type="SUPFAM" id="SSF46785">
    <property type="entry name" value="Winged helix' DNA-binding domain"/>
    <property type="match status" value="1"/>
</dbReference>
<dbReference type="PRINTS" id="PR00039">
    <property type="entry name" value="HTHLYSR"/>
</dbReference>
<dbReference type="InterPro" id="IPR005119">
    <property type="entry name" value="LysR_subst-bd"/>
</dbReference>